<dbReference type="OrthoDB" id="5548302at2759"/>
<sequence length="241" mass="27251">MSNPVRRYLPISPSVTPSPKVDNDTANTRRIRGVVFDMDGTLVSPMTEYLREMRIRLNVPPGEDTLLYVSRLPEPEKLAAEETIMAIETRALEEMRLQPGLAELLQFLSHHKIPRAILTRNNRQSVDHMLQQVMTPHHNGQPQVFTFDPIVTRDFQPIKPEPAPLYHIAACWGVRPEELVMVGDHRDDLDCGRRAGAVAVLLKDKVNTHFMPLADICLESLDQLISYLEKGFTLPEATASN</sequence>
<dbReference type="Proteomes" id="UP001150925">
    <property type="component" value="Unassembled WGS sequence"/>
</dbReference>
<comment type="caution">
    <text evidence="2">The sequence shown here is derived from an EMBL/GenBank/DDBJ whole genome shotgun (WGS) entry which is preliminary data.</text>
</comment>
<keyword evidence="3" id="KW-1185">Reference proteome</keyword>
<dbReference type="AlphaFoldDB" id="A0A9W8AUY3"/>
<dbReference type="Gene3D" id="1.10.260.80">
    <property type="match status" value="1"/>
</dbReference>
<dbReference type="InterPro" id="IPR023214">
    <property type="entry name" value="HAD_sf"/>
</dbReference>
<dbReference type="PANTHER" id="PTHR43885">
    <property type="entry name" value="HALOACID DEHALOGENASE-LIKE HYDROLASE"/>
    <property type="match status" value="1"/>
</dbReference>
<dbReference type="PANTHER" id="PTHR43885:SF1">
    <property type="entry name" value="SUPERFAMILY HYDROLASE, PUTATIVE (AFU_ORTHOLOGUE AFUA_4G13290)-RELATED"/>
    <property type="match status" value="1"/>
</dbReference>
<reference evidence="2" key="1">
    <citation type="submission" date="2022-07" db="EMBL/GenBank/DDBJ databases">
        <title>Phylogenomic reconstructions and comparative analyses of Kickxellomycotina fungi.</title>
        <authorList>
            <person name="Reynolds N.K."/>
            <person name="Stajich J.E."/>
            <person name="Barry K."/>
            <person name="Grigoriev I.V."/>
            <person name="Crous P."/>
            <person name="Smith M.E."/>
        </authorList>
    </citation>
    <scope>NUCLEOTIDE SEQUENCE</scope>
    <source>
        <strain evidence="2">RSA 1196</strain>
    </source>
</reference>
<evidence type="ECO:0000313" key="3">
    <source>
        <dbReference type="Proteomes" id="UP001150925"/>
    </source>
</evidence>
<evidence type="ECO:0000256" key="1">
    <source>
        <dbReference type="SAM" id="MobiDB-lite"/>
    </source>
</evidence>
<evidence type="ECO:0000313" key="2">
    <source>
        <dbReference type="EMBL" id="KAJ1964642.1"/>
    </source>
</evidence>
<gene>
    <name evidence="2" type="ORF">IWQ62_002879</name>
</gene>
<dbReference type="SFLD" id="SFLDG01129">
    <property type="entry name" value="C1.5:_HAD__Beta-PGM__Phosphata"/>
    <property type="match status" value="1"/>
</dbReference>
<dbReference type="NCBIfam" id="TIGR01549">
    <property type="entry name" value="HAD-SF-IA-v1"/>
    <property type="match status" value="1"/>
</dbReference>
<dbReference type="InterPro" id="IPR036412">
    <property type="entry name" value="HAD-like_sf"/>
</dbReference>
<dbReference type="InterPro" id="IPR006439">
    <property type="entry name" value="HAD-SF_hydro_IA"/>
</dbReference>
<name>A0A9W8AUY3_9FUNG</name>
<dbReference type="Gene3D" id="3.40.50.1000">
    <property type="entry name" value="HAD superfamily/HAD-like"/>
    <property type="match status" value="1"/>
</dbReference>
<proteinExistence type="predicted"/>
<evidence type="ECO:0008006" key="4">
    <source>
        <dbReference type="Google" id="ProtNLM"/>
    </source>
</evidence>
<dbReference type="SFLD" id="SFLDS00003">
    <property type="entry name" value="Haloacid_Dehalogenase"/>
    <property type="match status" value="1"/>
</dbReference>
<organism evidence="2 3">
    <name type="scientific">Dispira parvispora</name>
    <dbReference type="NCBI Taxonomy" id="1520584"/>
    <lineage>
        <taxon>Eukaryota</taxon>
        <taxon>Fungi</taxon>
        <taxon>Fungi incertae sedis</taxon>
        <taxon>Zoopagomycota</taxon>
        <taxon>Kickxellomycotina</taxon>
        <taxon>Dimargaritomycetes</taxon>
        <taxon>Dimargaritales</taxon>
        <taxon>Dimargaritaceae</taxon>
        <taxon>Dispira</taxon>
    </lineage>
</organism>
<accession>A0A9W8AUY3</accession>
<dbReference type="GO" id="GO:0016791">
    <property type="term" value="F:phosphatase activity"/>
    <property type="evidence" value="ECO:0007669"/>
    <property type="project" value="UniProtKB-ARBA"/>
</dbReference>
<feature type="region of interest" description="Disordered" evidence="1">
    <location>
        <begin position="1"/>
        <end position="25"/>
    </location>
</feature>
<dbReference type="Pfam" id="PF00702">
    <property type="entry name" value="Hydrolase"/>
    <property type="match status" value="1"/>
</dbReference>
<dbReference type="EMBL" id="JANBPY010000677">
    <property type="protein sequence ID" value="KAJ1964642.1"/>
    <property type="molecule type" value="Genomic_DNA"/>
</dbReference>
<dbReference type="SUPFAM" id="SSF56784">
    <property type="entry name" value="HAD-like"/>
    <property type="match status" value="1"/>
</dbReference>
<protein>
    <recommendedName>
        <fullName evidence="4">HAD family hydrolase</fullName>
    </recommendedName>
</protein>